<proteinExistence type="predicted"/>
<evidence type="ECO:0000313" key="3">
    <source>
        <dbReference type="Proteomes" id="UP000006304"/>
    </source>
</evidence>
<keyword evidence="3" id="KW-1185">Reference proteome</keyword>
<evidence type="ECO:0000256" key="1">
    <source>
        <dbReference type="SAM" id="MobiDB-lite"/>
    </source>
</evidence>
<feature type="region of interest" description="Disordered" evidence="1">
    <location>
        <begin position="1"/>
        <end position="24"/>
    </location>
</feature>
<accession>K0EY60</accession>
<reference evidence="2 3" key="1">
    <citation type="journal article" date="2012" name="J. Bacteriol.">
        <title>Complete genome sequence of Nocardia brasiliensis HUJEG-1.</title>
        <authorList>
            <person name="Vera-Cabrera L."/>
            <person name="Ortiz-Lopez R."/>
            <person name="Elizondo-Gonzalez R."/>
            <person name="Perez-Maya A.A."/>
            <person name="Ocampo-Candiani J."/>
        </authorList>
    </citation>
    <scope>NUCLEOTIDE SEQUENCE [LARGE SCALE GENOMIC DNA]</scope>
    <source>
        <strain evidence="3">ATCC 700358</strain>
    </source>
</reference>
<dbReference type="EMBL" id="CP003876">
    <property type="protein sequence ID" value="AFU02009.1"/>
    <property type="molecule type" value="Genomic_DNA"/>
</dbReference>
<dbReference type="HOGENOM" id="CLU_1530968_0_0_11"/>
<sequence length="175" mass="18360">MCIPCGSGEDARDTGPEADSDAPSNVWAVRGAASLPLASENDVIEVCEDPPDTDVARDTDPSLALELIESVRGRSTLAAEMLPVRTEADRVDPLALPLAPRLPLPLVFALPFPLPCTDAARELPSAPTDPEVVDRPLPLPVSPVCDIARVCCPLSVRSPEPRGAPAPPPSFSDAE</sequence>
<organism evidence="2 3">
    <name type="scientific">Nocardia brasiliensis (strain ATCC 700358 / HUJEG-1)</name>
    <dbReference type="NCBI Taxonomy" id="1133849"/>
    <lineage>
        <taxon>Bacteria</taxon>
        <taxon>Bacillati</taxon>
        <taxon>Actinomycetota</taxon>
        <taxon>Actinomycetes</taxon>
        <taxon>Mycobacteriales</taxon>
        <taxon>Nocardiaceae</taxon>
        <taxon>Nocardia</taxon>
    </lineage>
</organism>
<dbReference type="Proteomes" id="UP000006304">
    <property type="component" value="Chromosome"/>
</dbReference>
<evidence type="ECO:0000313" key="2">
    <source>
        <dbReference type="EMBL" id="AFU02009.1"/>
    </source>
</evidence>
<dbReference type="KEGG" id="nbr:O3I_020250"/>
<feature type="region of interest" description="Disordered" evidence="1">
    <location>
        <begin position="155"/>
        <end position="175"/>
    </location>
</feature>
<dbReference type="AlphaFoldDB" id="K0EY60"/>
<protein>
    <submittedName>
        <fullName evidence="2">Uncharacterized protein</fullName>
    </submittedName>
</protein>
<gene>
    <name evidence="2" type="ORF">O3I_020250</name>
</gene>
<feature type="compositionally biased region" description="Pro residues" evidence="1">
    <location>
        <begin position="162"/>
        <end position="175"/>
    </location>
</feature>
<name>K0EY60_NOCB7</name>